<evidence type="ECO:0000313" key="2">
    <source>
        <dbReference type="EMBL" id="PBK82942.1"/>
    </source>
</evidence>
<evidence type="ECO:0000313" key="3">
    <source>
        <dbReference type="Proteomes" id="UP000217790"/>
    </source>
</evidence>
<dbReference type="STRING" id="47427.A0A2H3CUT2"/>
<proteinExistence type="predicted"/>
<dbReference type="EMBL" id="KZ293711">
    <property type="protein sequence ID" value="PBK82942.1"/>
    <property type="molecule type" value="Genomic_DNA"/>
</dbReference>
<evidence type="ECO:0008006" key="4">
    <source>
        <dbReference type="Google" id="ProtNLM"/>
    </source>
</evidence>
<sequence>MFSLNQEIPGPSQRNERLSPTQNIQPSYDGLMRSLNPSSQYSGTNPRSTGTSQWGMSIQPPLNYLTLLWNETLSPPTRSWIPVNFPSCVKGRYNPRSTIVSPSLQRPDSTPPVTSWLQNCATYLAGPMRTLPPVPEVTLDPLSDAEDYETASQSLIHSATHTPFDPSTIPSILQGMTMSGLSPPTLTERYLDHTELPAGKSGDKTPRATSSGAIGDPKSTWTSTSPSPAGTPLPMGNLLTPGLLRGFRPTEAETYTSQMLGGKSLIFDQELPRSKSSSRPTYAPLQSNMRPPNWEGPPPLRPGGNWEQDHPPAALQVKPLLMKTPEPFKGAHDDIECFIRDCHAYFEVFRHIFMGVSSHQIVLMTSLLKGDAQEWWVHLHDEFWHIPHILDMDYDQGP</sequence>
<feature type="compositionally biased region" description="Polar residues" evidence="1">
    <location>
        <begin position="35"/>
        <end position="55"/>
    </location>
</feature>
<dbReference type="Proteomes" id="UP000217790">
    <property type="component" value="Unassembled WGS sequence"/>
</dbReference>
<feature type="compositionally biased region" description="Polar residues" evidence="1">
    <location>
        <begin position="274"/>
        <end position="290"/>
    </location>
</feature>
<feature type="region of interest" description="Disordered" evidence="1">
    <location>
        <begin position="195"/>
        <end position="237"/>
    </location>
</feature>
<accession>A0A2H3CUT2</accession>
<protein>
    <recommendedName>
        <fullName evidence="4">Retrotransposon gag domain-containing protein</fullName>
    </recommendedName>
</protein>
<gene>
    <name evidence="2" type="ORF">ARMGADRAFT_1089844</name>
</gene>
<feature type="compositionally biased region" description="Basic and acidic residues" evidence="1">
    <location>
        <begin position="195"/>
        <end position="206"/>
    </location>
</feature>
<dbReference type="InParanoid" id="A0A2H3CUT2"/>
<organism evidence="2 3">
    <name type="scientific">Armillaria gallica</name>
    <name type="common">Bulbous honey fungus</name>
    <name type="synonym">Armillaria bulbosa</name>
    <dbReference type="NCBI Taxonomy" id="47427"/>
    <lineage>
        <taxon>Eukaryota</taxon>
        <taxon>Fungi</taxon>
        <taxon>Dikarya</taxon>
        <taxon>Basidiomycota</taxon>
        <taxon>Agaricomycotina</taxon>
        <taxon>Agaricomycetes</taxon>
        <taxon>Agaricomycetidae</taxon>
        <taxon>Agaricales</taxon>
        <taxon>Marasmiineae</taxon>
        <taxon>Physalacriaceae</taxon>
        <taxon>Armillaria</taxon>
    </lineage>
</organism>
<feature type="compositionally biased region" description="Low complexity" evidence="1">
    <location>
        <begin position="217"/>
        <end position="232"/>
    </location>
</feature>
<feature type="region of interest" description="Disordered" evidence="1">
    <location>
        <begin position="271"/>
        <end position="296"/>
    </location>
</feature>
<dbReference type="AlphaFoldDB" id="A0A2H3CUT2"/>
<keyword evidence="3" id="KW-1185">Reference proteome</keyword>
<evidence type="ECO:0000256" key="1">
    <source>
        <dbReference type="SAM" id="MobiDB-lite"/>
    </source>
</evidence>
<reference evidence="3" key="1">
    <citation type="journal article" date="2017" name="Nat. Ecol. Evol.">
        <title>Genome expansion and lineage-specific genetic innovations in the forest pathogenic fungi Armillaria.</title>
        <authorList>
            <person name="Sipos G."/>
            <person name="Prasanna A.N."/>
            <person name="Walter M.C."/>
            <person name="O'Connor E."/>
            <person name="Balint B."/>
            <person name="Krizsan K."/>
            <person name="Kiss B."/>
            <person name="Hess J."/>
            <person name="Varga T."/>
            <person name="Slot J."/>
            <person name="Riley R."/>
            <person name="Boka B."/>
            <person name="Rigling D."/>
            <person name="Barry K."/>
            <person name="Lee J."/>
            <person name="Mihaltcheva S."/>
            <person name="LaButti K."/>
            <person name="Lipzen A."/>
            <person name="Waldron R."/>
            <person name="Moloney N.M."/>
            <person name="Sperisen C."/>
            <person name="Kredics L."/>
            <person name="Vagvoelgyi C."/>
            <person name="Patrignani A."/>
            <person name="Fitzpatrick D."/>
            <person name="Nagy I."/>
            <person name="Doyle S."/>
            <person name="Anderson J.B."/>
            <person name="Grigoriev I.V."/>
            <person name="Gueldener U."/>
            <person name="Muensterkoetter M."/>
            <person name="Nagy L.G."/>
        </authorList>
    </citation>
    <scope>NUCLEOTIDE SEQUENCE [LARGE SCALE GENOMIC DNA]</scope>
    <source>
        <strain evidence="3">Ar21-2</strain>
    </source>
</reference>
<feature type="region of interest" description="Disordered" evidence="1">
    <location>
        <begin position="1"/>
        <end position="55"/>
    </location>
</feature>
<name>A0A2H3CUT2_ARMGA</name>